<comment type="caution">
    <text evidence="6">The sequence shown here is derived from an EMBL/GenBank/DDBJ whole genome shotgun (WGS) entry which is preliminary data.</text>
</comment>
<accession>A0ABQ2Z8J4</accession>
<dbReference type="PROSITE" id="PS50931">
    <property type="entry name" value="HTH_LYSR"/>
    <property type="match status" value="1"/>
</dbReference>
<protein>
    <submittedName>
        <fullName evidence="6">LysR family transcriptional regulator</fullName>
    </submittedName>
</protein>
<dbReference type="SUPFAM" id="SSF46785">
    <property type="entry name" value="Winged helix' DNA-binding domain"/>
    <property type="match status" value="1"/>
</dbReference>
<evidence type="ECO:0000256" key="3">
    <source>
        <dbReference type="ARBA" id="ARBA00023125"/>
    </source>
</evidence>
<keyword evidence="7" id="KW-1185">Reference proteome</keyword>
<dbReference type="SUPFAM" id="SSF53850">
    <property type="entry name" value="Periplasmic binding protein-like II"/>
    <property type="match status" value="1"/>
</dbReference>
<dbReference type="Gene3D" id="1.10.10.10">
    <property type="entry name" value="Winged helix-like DNA-binding domain superfamily/Winged helix DNA-binding domain"/>
    <property type="match status" value="1"/>
</dbReference>
<dbReference type="Gene3D" id="3.40.190.290">
    <property type="match status" value="1"/>
</dbReference>
<dbReference type="InterPro" id="IPR000847">
    <property type="entry name" value="LysR_HTH_N"/>
</dbReference>
<feature type="domain" description="HTH lysR-type" evidence="5">
    <location>
        <begin position="2"/>
        <end position="59"/>
    </location>
</feature>
<dbReference type="CDD" id="cd05466">
    <property type="entry name" value="PBP2_LTTR_substrate"/>
    <property type="match status" value="1"/>
</dbReference>
<dbReference type="PRINTS" id="PR00039">
    <property type="entry name" value="HTHLYSR"/>
</dbReference>
<keyword evidence="2" id="KW-0805">Transcription regulation</keyword>
<proteinExistence type="inferred from homology"/>
<dbReference type="InterPro" id="IPR036390">
    <property type="entry name" value="WH_DNA-bd_sf"/>
</dbReference>
<dbReference type="PANTHER" id="PTHR30419">
    <property type="entry name" value="HTH-TYPE TRANSCRIPTIONAL REGULATOR YBHD"/>
    <property type="match status" value="1"/>
</dbReference>
<dbReference type="Pfam" id="PF03466">
    <property type="entry name" value="LysR_substrate"/>
    <property type="match status" value="1"/>
</dbReference>
<evidence type="ECO:0000256" key="4">
    <source>
        <dbReference type="ARBA" id="ARBA00023163"/>
    </source>
</evidence>
<gene>
    <name evidence="6" type="ORF">GCM10007160_36000</name>
</gene>
<reference evidence="7" key="1">
    <citation type="journal article" date="2019" name="Int. J. Syst. Evol. Microbiol.">
        <title>The Global Catalogue of Microorganisms (GCM) 10K type strain sequencing project: providing services to taxonomists for standard genome sequencing and annotation.</title>
        <authorList>
            <consortium name="The Broad Institute Genomics Platform"/>
            <consortium name="The Broad Institute Genome Sequencing Center for Infectious Disease"/>
            <person name="Wu L."/>
            <person name="Ma J."/>
        </authorList>
    </citation>
    <scope>NUCLEOTIDE SEQUENCE [LARGE SCALE GENOMIC DNA]</scope>
    <source>
        <strain evidence="7">KCTC 22228</strain>
    </source>
</reference>
<dbReference type="InterPro" id="IPR050950">
    <property type="entry name" value="HTH-type_LysR_regulators"/>
</dbReference>
<dbReference type="PANTHER" id="PTHR30419:SF24">
    <property type="entry name" value="HTH-TYPE TRANSCRIPTIONAL REGULATOR CZCR"/>
    <property type="match status" value="1"/>
</dbReference>
<evidence type="ECO:0000259" key="5">
    <source>
        <dbReference type="PROSITE" id="PS50931"/>
    </source>
</evidence>
<keyword evidence="3" id="KW-0238">DNA-binding</keyword>
<evidence type="ECO:0000313" key="7">
    <source>
        <dbReference type="Proteomes" id="UP000653056"/>
    </source>
</evidence>
<evidence type="ECO:0000256" key="2">
    <source>
        <dbReference type="ARBA" id="ARBA00023015"/>
    </source>
</evidence>
<dbReference type="EMBL" id="BMXS01000024">
    <property type="protein sequence ID" value="GGY05247.1"/>
    <property type="molecule type" value="Genomic_DNA"/>
</dbReference>
<name>A0ABQ2Z8J4_9GAMM</name>
<evidence type="ECO:0000256" key="1">
    <source>
        <dbReference type="ARBA" id="ARBA00009437"/>
    </source>
</evidence>
<organism evidence="6 7">
    <name type="scientific">Litchfieldella qijiaojingensis</name>
    <dbReference type="NCBI Taxonomy" id="980347"/>
    <lineage>
        <taxon>Bacteria</taxon>
        <taxon>Pseudomonadati</taxon>
        <taxon>Pseudomonadota</taxon>
        <taxon>Gammaproteobacteria</taxon>
        <taxon>Oceanospirillales</taxon>
        <taxon>Halomonadaceae</taxon>
        <taxon>Litchfieldella</taxon>
    </lineage>
</organism>
<dbReference type="RefSeq" id="WP_189471687.1">
    <property type="nucleotide sequence ID" value="NZ_BMXS01000024.1"/>
</dbReference>
<dbReference type="InterPro" id="IPR005119">
    <property type="entry name" value="LysR_subst-bd"/>
</dbReference>
<evidence type="ECO:0000313" key="6">
    <source>
        <dbReference type="EMBL" id="GGY05247.1"/>
    </source>
</evidence>
<dbReference type="Pfam" id="PF00126">
    <property type="entry name" value="HTH_1"/>
    <property type="match status" value="1"/>
</dbReference>
<dbReference type="InterPro" id="IPR036388">
    <property type="entry name" value="WH-like_DNA-bd_sf"/>
</dbReference>
<comment type="similarity">
    <text evidence="1">Belongs to the LysR transcriptional regulatory family.</text>
</comment>
<dbReference type="Proteomes" id="UP000653056">
    <property type="component" value="Unassembled WGS sequence"/>
</dbReference>
<sequence>MMNLLHWRLLVAVADAGSVSKAAERYGITQSGASQAITQMEESLGIKVFVRERRQTSVTAVGQQVLDRARQMLAELESIQNLADSAKEWDKGRITLASFPSVFALMLRPLISSFSRIHPGIEVVHLNGTDKEVEEWLANESIDLGVVMNPAPHRQAIPLGRDAWVVVMPSAHPLARRSSSKGVALHELVDEPFIAATGGCHLHGQEIASQHGVDLKNVRISVQDWDTAYSLIREGMGLSVVPFSTVPDDIRGIRVMELAESVYREFGLVLAASNHKSLPVTALLDHIQNVADTLSRKP</sequence>
<keyword evidence="4" id="KW-0804">Transcription</keyword>